<dbReference type="KEGG" id="acin:CBP34_11470"/>
<evidence type="ECO:0000256" key="2">
    <source>
        <dbReference type="SAM" id="SignalP"/>
    </source>
</evidence>
<organism evidence="3 4">
    <name type="scientific">Acidovorax carolinensis</name>
    <dbReference type="NCBI Taxonomy" id="553814"/>
    <lineage>
        <taxon>Bacteria</taxon>
        <taxon>Pseudomonadati</taxon>
        <taxon>Pseudomonadota</taxon>
        <taxon>Betaproteobacteria</taxon>
        <taxon>Burkholderiales</taxon>
        <taxon>Comamonadaceae</taxon>
        <taxon>Acidovorax</taxon>
    </lineage>
</organism>
<dbReference type="RefSeq" id="WP_088887059.1">
    <property type="nucleotide sequence ID" value="NZ_CP021361.1"/>
</dbReference>
<reference evidence="3 4" key="1">
    <citation type="submission" date="2017-05" db="EMBL/GenBank/DDBJ databases">
        <title>Polyphasic characterization of four soil-derived phenanthrene-degrading Acidovorax strains and proposal of Acidovorax phenanthrenivorans sp. nov.</title>
        <authorList>
            <person name="Singleton D.R."/>
            <person name="Lee J."/>
            <person name="Dickey A.N."/>
            <person name="Stroud A."/>
            <person name="Scholl E.H."/>
            <person name="Wright F.A."/>
            <person name="Aitken M.D."/>
        </authorList>
    </citation>
    <scope>NUCLEOTIDE SEQUENCE [LARGE SCALE GENOMIC DNA]</scope>
    <source>
        <strain evidence="3">NA3</strain>
    </source>
</reference>
<evidence type="ECO:0000256" key="1">
    <source>
        <dbReference type="SAM" id="MobiDB-lite"/>
    </source>
</evidence>
<dbReference type="AlphaFoldDB" id="A0A240U2T1"/>
<dbReference type="EMBL" id="CP021361">
    <property type="protein sequence ID" value="ART52146.1"/>
    <property type="molecule type" value="Genomic_DNA"/>
</dbReference>
<proteinExistence type="predicted"/>
<feature type="chain" id="PRO_5012918644" evidence="2">
    <location>
        <begin position="25"/>
        <end position="111"/>
    </location>
</feature>
<protein>
    <submittedName>
        <fullName evidence="3">DUF4148 domain-containing protein</fullName>
    </submittedName>
</protein>
<dbReference type="GeneID" id="84681968"/>
<feature type="signal peptide" evidence="2">
    <location>
        <begin position="1"/>
        <end position="24"/>
    </location>
</feature>
<dbReference type="Pfam" id="PF13663">
    <property type="entry name" value="DUF4148"/>
    <property type="match status" value="1"/>
</dbReference>
<dbReference type="InterPro" id="IPR025421">
    <property type="entry name" value="DUF4148"/>
</dbReference>
<feature type="region of interest" description="Disordered" evidence="1">
    <location>
        <begin position="74"/>
        <end position="111"/>
    </location>
</feature>
<keyword evidence="2" id="KW-0732">Signal</keyword>
<feature type="compositionally biased region" description="Basic and acidic residues" evidence="1">
    <location>
        <begin position="89"/>
        <end position="105"/>
    </location>
</feature>
<keyword evidence="4" id="KW-1185">Reference proteome</keyword>
<sequence>MKLTHLIALKAIVLATALPMTAQADSLWHPAPTEQGFTYHSDHFKSTKTRAQLMAEVDAARKDGTLALMQRGRSVPIKSSAAPKTRQQVVDEMRSEAPEAQRARLELYSGG</sequence>
<accession>A0A240U2T1</accession>
<dbReference type="Proteomes" id="UP000194432">
    <property type="component" value="Chromosome 1"/>
</dbReference>
<evidence type="ECO:0000313" key="4">
    <source>
        <dbReference type="Proteomes" id="UP000194432"/>
    </source>
</evidence>
<name>A0A240U2T1_9BURK</name>
<evidence type="ECO:0000313" key="3">
    <source>
        <dbReference type="EMBL" id="ART52146.1"/>
    </source>
</evidence>
<gene>
    <name evidence="3" type="ORF">CBP34_11470</name>
</gene>